<accession>A0A848GFV6</accession>
<dbReference type="InterPro" id="IPR012944">
    <property type="entry name" value="SusD_RagB_dom"/>
</dbReference>
<gene>
    <name evidence="9" type="ORF">HHL17_05365</name>
</gene>
<dbReference type="InterPro" id="IPR011990">
    <property type="entry name" value="TPR-like_helical_dom_sf"/>
</dbReference>
<dbReference type="Pfam" id="PF07980">
    <property type="entry name" value="SusD_RagB"/>
    <property type="match status" value="1"/>
</dbReference>
<evidence type="ECO:0000256" key="1">
    <source>
        <dbReference type="ARBA" id="ARBA00004442"/>
    </source>
</evidence>
<evidence type="ECO:0000313" key="10">
    <source>
        <dbReference type="Proteomes" id="UP000583266"/>
    </source>
</evidence>
<comment type="caution">
    <text evidence="9">The sequence shown here is derived from an EMBL/GenBank/DDBJ whole genome shotgun (WGS) entry which is preliminary data.</text>
</comment>
<name>A0A848GFV6_9BACT</name>
<evidence type="ECO:0000313" key="9">
    <source>
        <dbReference type="EMBL" id="NML36621.1"/>
    </source>
</evidence>
<comment type="similarity">
    <text evidence="2">Belongs to the SusD family.</text>
</comment>
<evidence type="ECO:0000256" key="4">
    <source>
        <dbReference type="ARBA" id="ARBA00023136"/>
    </source>
</evidence>
<dbReference type="SUPFAM" id="SSF48452">
    <property type="entry name" value="TPR-like"/>
    <property type="match status" value="1"/>
</dbReference>
<keyword evidence="5" id="KW-0998">Cell outer membrane</keyword>
<evidence type="ECO:0000256" key="6">
    <source>
        <dbReference type="SAM" id="SignalP"/>
    </source>
</evidence>
<dbReference type="Pfam" id="PF14322">
    <property type="entry name" value="SusD-like_3"/>
    <property type="match status" value="1"/>
</dbReference>
<feature type="domain" description="RagB/SusD" evidence="7">
    <location>
        <begin position="363"/>
        <end position="480"/>
    </location>
</feature>
<proteinExistence type="inferred from homology"/>
<dbReference type="AlphaFoldDB" id="A0A848GFV6"/>
<dbReference type="Proteomes" id="UP000583266">
    <property type="component" value="Unassembled WGS sequence"/>
</dbReference>
<keyword evidence="4" id="KW-0472">Membrane</keyword>
<keyword evidence="10" id="KW-1185">Reference proteome</keyword>
<evidence type="ECO:0000259" key="7">
    <source>
        <dbReference type="Pfam" id="PF07980"/>
    </source>
</evidence>
<dbReference type="Gene3D" id="1.25.40.390">
    <property type="match status" value="1"/>
</dbReference>
<sequence>MKKIFILLLAGASFATLPACNKYLDIKPKGYTIPEYFDDYQKLINNTSLTAAVGAYPAYITDDVEGGEDNDINQQASYSFYAVYKRNLYAFSPGQIFEQNSEDPQWNPSYANIYVCNTVINNVMKVADATEQEKKRLRAQAQVARAFEYLTLVNIYAEQYDPANASAALGVPLVLTEDITQPYERKSVAAVYAQIKQDLEEALPNLPDNVPNTLKPGKSAGYGLLSRVNLYMGDYKAALENANKVLGVNNALMTYTSYDVQKGTWGRVYNPVDKSAFPDGNLNKETIWYRRGTPSSSSIFTEVYANPDLINVFKKDLPAGATDKRFSLFYCNGEALFGPNKILFPGRVLWAAYVDFNLGVGTAELYLNAAEAEARTGSKDRAMQLINTLRDNRITNNQPLVAADNEAALRLVLEERRRELALMGYSRLADLKRLNKDTRFAKTVTHTHNGQTYTLPANDKRYVFPIPPKVLAMNPGIPQYER</sequence>
<comment type="subcellular location">
    <subcellularLocation>
        <location evidence="1">Cell outer membrane</location>
    </subcellularLocation>
</comment>
<evidence type="ECO:0000259" key="8">
    <source>
        <dbReference type="Pfam" id="PF14322"/>
    </source>
</evidence>
<dbReference type="InterPro" id="IPR033985">
    <property type="entry name" value="SusD-like_N"/>
</dbReference>
<feature type="signal peptide" evidence="6">
    <location>
        <begin position="1"/>
        <end position="21"/>
    </location>
</feature>
<dbReference type="RefSeq" id="WP_169223734.1">
    <property type="nucleotide sequence ID" value="NZ_JABBGC010000001.1"/>
</dbReference>
<dbReference type="GO" id="GO:0009279">
    <property type="term" value="C:cell outer membrane"/>
    <property type="evidence" value="ECO:0007669"/>
    <property type="project" value="UniProtKB-SubCell"/>
</dbReference>
<organism evidence="9 10">
    <name type="scientific">Chitinophaga fulva</name>
    <dbReference type="NCBI Taxonomy" id="2728842"/>
    <lineage>
        <taxon>Bacteria</taxon>
        <taxon>Pseudomonadati</taxon>
        <taxon>Bacteroidota</taxon>
        <taxon>Chitinophagia</taxon>
        <taxon>Chitinophagales</taxon>
        <taxon>Chitinophagaceae</taxon>
        <taxon>Chitinophaga</taxon>
    </lineage>
</organism>
<protein>
    <submittedName>
        <fullName evidence="9">RagB/SusD family nutrient uptake outer membrane protein</fullName>
    </submittedName>
</protein>
<evidence type="ECO:0000256" key="2">
    <source>
        <dbReference type="ARBA" id="ARBA00006275"/>
    </source>
</evidence>
<evidence type="ECO:0000256" key="5">
    <source>
        <dbReference type="ARBA" id="ARBA00023237"/>
    </source>
</evidence>
<reference evidence="9 10" key="1">
    <citation type="submission" date="2020-04" db="EMBL/GenBank/DDBJ databases">
        <title>Chitinophaga sp. G-6-1-13 sp. nov., isolated from soil.</title>
        <authorList>
            <person name="Dahal R.H."/>
            <person name="Chaudhary D.K."/>
        </authorList>
    </citation>
    <scope>NUCLEOTIDE SEQUENCE [LARGE SCALE GENOMIC DNA]</scope>
    <source>
        <strain evidence="9 10">G-6-1-13</strain>
    </source>
</reference>
<feature type="chain" id="PRO_5032327829" evidence="6">
    <location>
        <begin position="22"/>
        <end position="482"/>
    </location>
</feature>
<keyword evidence="3 6" id="KW-0732">Signal</keyword>
<feature type="domain" description="SusD-like N-terminal" evidence="8">
    <location>
        <begin position="22"/>
        <end position="230"/>
    </location>
</feature>
<evidence type="ECO:0000256" key="3">
    <source>
        <dbReference type="ARBA" id="ARBA00022729"/>
    </source>
</evidence>
<dbReference type="EMBL" id="JABBGC010000001">
    <property type="protein sequence ID" value="NML36621.1"/>
    <property type="molecule type" value="Genomic_DNA"/>
</dbReference>